<evidence type="ECO:0000313" key="2">
    <source>
        <dbReference type="EMBL" id="KAF5312276.1"/>
    </source>
</evidence>
<dbReference type="EMBL" id="JAACJJ010000056">
    <property type="protein sequence ID" value="KAF5312276.1"/>
    <property type="molecule type" value="Genomic_DNA"/>
</dbReference>
<comment type="caution">
    <text evidence="2">The sequence shown here is derived from an EMBL/GenBank/DDBJ whole genome shotgun (WGS) entry which is preliminary data.</text>
</comment>
<protein>
    <submittedName>
        <fullName evidence="2">Uncharacterized protein</fullName>
    </submittedName>
</protein>
<feature type="region of interest" description="Disordered" evidence="1">
    <location>
        <begin position="87"/>
        <end position="126"/>
    </location>
</feature>
<evidence type="ECO:0000256" key="1">
    <source>
        <dbReference type="SAM" id="MobiDB-lite"/>
    </source>
</evidence>
<dbReference type="AlphaFoldDB" id="A0A8H5AWM5"/>
<feature type="region of interest" description="Disordered" evidence="1">
    <location>
        <begin position="265"/>
        <end position="289"/>
    </location>
</feature>
<organism evidence="2 3">
    <name type="scientific">Psilocybe cf. subviscida</name>
    <dbReference type="NCBI Taxonomy" id="2480587"/>
    <lineage>
        <taxon>Eukaryota</taxon>
        <taxon>Fungi</taxon>
        <taxon>Dikarya</taxon>
        <taxon>Basidiomycota</taxon>
        <taxon>Agaricomycotina</taxon>
        <taxon>Agaricomycetes</taxon>
        <taxon>Agaricomycetidae</taxon>
        <taxon>Agaricales</taxon>
        <taxon>Agaricineae</taxon>
        <taxon>Strophariaceae</taxon>
        <taxon>Psilocybe</taxon>
    </lineage>
</organism>
<keyword evidence="3" id="KW-1185">Reference proteome</keyword>
<feature type="compositionally biased region" description="Basic and acidic residues" evidence="1">
    <location>
        <begin position="110"/>
        <end position="122"/>
    </location>
</feature>
<accession>A0A8H5AWM5</accession>
<dbReference type="OrthoDB" id="3056508at2759"/>
<name>A0A8H5AWM5_9AGAR</name>
<evidence type="ECO:0000313" key="3">
    <source>
        <dbReference type="Proteomes" id="UP000567179"/>
    </source>
</evidence>
<gene>
    <name evidence="2" type="ORF">D9619_003293</name>
</gene>
<proteinExistence type="predicted"/>
<feature type="compositionally biased region" description="Basic and acidic residues" evidence="1">
    <location>
        <begin position="272"/>
        <end position="285"/>
    </location>
</feature>
<sequence>MTVSNRDRLRILIALSILKHTPPDQTPFVYAMHLRSTYTVSTVSVDTLWKNHALKLGQELLSLKARCDSDGGYEDLLSAQLQKQSDEKEQAAVTAESTLSEPPKKKAKKKAVDESSEPKEPHIPVVNQKSVKMKEMIDQLYAGKAPKLFVLVDQLITLTTAQARPSFSMSVFQQASYKIVNSISSAFDLIVKQNSGFHVLDILSTILCTTLEEALPLANSRDTLSVPQLLSRPSFELLDHTLLQILIPAVKSFFSVTLRNLEQLAQKPTSPAKKDRSNVNRDHPASHAGDFSVVDGRPATLAFLQSVLTSIYRISIGPSHFNEASTSKKGSRQRVSLNQQRLNMLMDFDLIRHSFMLETIRNLVYLLVEHGPKEATGKYRPTRHDRMLILVLNESLWCTCSVLHLALGFPVEDQLISTGPEGNCDPAIWLEYKRRLELLKSATIKLFTWLLSATPNAQTPTHLTVDLDNGPASPGGLCVEGKSSFMFDLCIQVRYLPAPTFLKPLILDLFLTS</sequence>
<dbReference type="Proteomes" id="UP000567179">
    <property type="component" value="Unassembled WGS sequence"/>
</dbReference>
<reference evidence="2 3" key="1">
    <citation type="journal article" date="2020" name="ISME J.">
        <title>Uncovering the hidden diversity of litter-decomposition mechanisms in mushroom-forming fungi.</title>
        <authorList>
            <person name="Floudas D."/>
            <person name="Bentzer J."/>
            <person name="Ahren D."/>
            <person name="Johansson T."/>
            <person name="Persson P."/>
            <person name="Tunlid A."/>
        </authorList>
    </citation>
    <scope>NUCLEOTIDE SEQUENCE [LARGE SCALE GENOMIC DNA]</scope>
    <source>
        <strain evidence="2 3">CBS 101986</strain>
    </source>
</reference>